<dbReference type="PANTHER" id="PTHR47950">
    <property type="entry name" value="CYTOCHROME P450, FAMILY 76, SUBFAMILY C, POLYPEPTIDE 5-RELATED"/>
    <property type="match status" value="1"/>
</dbReference>
<dbReference type="GO" id="GO:0004497">
    <property type="term" value="F:monooxygenase activity"/>
    <property type="evidence" value="ECO:0007669"/>
    <property type="project" value="InterPro"/>
</dbReference>
<evidence type="ECO:0000256" key="1">
    <source>
        <dbReference type="ARBA" id="ARBA00010617"/>
    </source>
</evidence>
<dbReference type="InterPro" id="IPR036396">
    <property type="entry name" value="Cyt_P450_sf"/>
</dbReference>
<keyword evidence="3" id="KW-1185">Reference proteome</keyword>
<dbReference type="Pfam" id="PF00067">
    <property type="entry name" value="p450"/>
    <property type="match status" value="1"/>
</dbReference>
<dbReference type="PANTHER" id="PTHR47950:SF48">
    <property type="entry name" value="CYTOCHROME P450 FAMILY PROTEIN, EXPRESSED"/>
    <property type="match status" value="1"/>
</dbReference>
<reference evidence="2 3" key="1">
    <citation type="submission" date="2024-04" db="EMBL/GenBank/DDBJ databases">
        <authorList>
            <person name="Fracassetti M."/>
        </authorList>
    </citation>
    <scope>NUCLEOTIDE SEQUENCE [LARGE SCALE GENOMIC DNA]</scope>
</reference>
<proteinExistence type="inferred from homology"/>
<evidence type="ECO:0000313" key="3">
    <source>
        <dbReference type="Proteomes" id="UP001497516"/>
    </source>
</evidence>
<dbReference type="EMBL" id="OZ034817">
    <property type="protein sequence ID" value="CAL1385769.1"/>
    <property type="molecule type" value="Genomic_DNA"/>
</dbReference>
<dbReference type="GO" id="GO:0005506">
    <property type="term" value="F:iron ion binding"/>
    <property type="evidence" value="ECO:0007669"/>
    <property type="project" value="InterPro"/>
</dbReference>
<evidence type="ECO:0008006" key="4">
    <source>
        <dbReference type="Google" id="ProtNLM"/>
    </source>
</evidence>
<dbReference type="GO" id="GO:0020037">
    <property type="term" value="F:heme binding"/>
    <property type="evidence" value="ECO:0007669"/>
    <property type="project" value="InterPro"/>
</dbReference>
<evidence type="ECO:0000313" key="2">
    <source>
        <dbReference type="EMBL" id="CAL1385769.1"/>
    </source>
</evidence>
<dbReference type="SUPFAM" id="SSF48264">
    <property type="entry name" value="Cytochrome P450"/>
    <property type="match status" value="1"/>
</dbReference>
<protein>
    <recommendedName>
        <fullName evidence="4">Cytochrome P450</fullName>
    </recommendedName>
</protein>
<dbReference type="AlphaFoldDB" id="A0AAV2EJ48"/>
<dbReference type="InterPro" id="IPR001128">
    <property type="entry name" value="Cyt_P450"/>
</dbReference>
<sequence>MVIAESLRLHPPAPLLLPRQNRDRKVEFGSYEVPVNTSVIVSAWAINRDPRYWTEPDRFLPERFMDRSIDSHGTDFT</sequence>
<name>A0AAV2EJ48_9ROSI</name>
<dbReference type="Proteomes" id="UP001497516">
    <property type="component" value="Chromosome 4"/>
</dbReference>
<organism evidence="2 3">
    <name type="scientific">Linum trigynum</name>
    <dbReference type="NCBI Taxonomy" id="586398"/>
    <lineage>
        <taxon>Eukaryota</taxon>
        <taxon>Viridiplantae</taxon>
        <taxon>Streptophyta</taxon>
        <taxon>Embryophyta</taxon>
        <taxon>Tracheophyta</taxon>
        <taxon>Spermatophyta</taxon>
        <taxon>Magnoliopsida</taxon>
        <taxon>eudicotyledons</taxon>
        <taxon>Gunneridae</taxon>
        <taxon>Pentapetalae</taxon>
        <taxon>rosids</taxon>
        <taxon>fabids</taxon>
        <taxon>Malpighiales</taxon>
        <taxon>Linaceae</taxon>
        <taxon>Linum</taxon>
    </lineage>
</organism>
<gene>
    <name evidence="2" type="ORF">LTRI10_LOCUS26882</name>
</gene>
<accession>A0AAV2EJ48</accession>
<comment type="similarity">
    <text evidence="1">Belongs to the cytochrome P450 family.</text>
</comment>
<dbReference type="GO" id="GO:0016705">
    <property type="term" value="F:oxidoreductase activity, acting on paired donors, with incorporation or reduction of molecular oxygen"/>
    <property type="evidence" value="ECO:0007669"/>
    <property type="project" value="InterPro"/>
</dbReference>
<dbReference type="Gene3D" id="1.10.630.10">
    <property type="entry name" value="Cytochrome P450"/>
    <property type="match status" value="1"/>
</dbReference>